<reference evidence="2" key="1">
    <citation type="submission" date="2017-05" db="EMBL/GenBank/DDBJ databases">
        <authorList>
            <person name="Rodrigo-Torres L."/>
            <person name="Arahal R. D."/>
            <person name="Lucena T."/>
        </authorList>
    </citation>
    <scope>NUCLEOTIDE SEQUENCE [LARGE SCALE GENOMIC DNA]</scope>
    <source>
        <strain evidence="2">CECT 8649</strain>
    </source>
</reference>
<dbReference type="RefSeq" id="WP_099243459.1">
    <property type="nucleotide sequence ID" value="NZ_FXXP01000001.1"/>
</dbReference>
<organism evidence="1 2">
    <name type="scientific">Pelagimonas phthalicica</name>
    <dbReference type="NCBI Taxonomy" id="1037362"/>
    <lineage>
        <taxon>Bacteria</taxon>
        <taxon>Pseudomonadati</taxon>
        <taxon>Pseudomonadota</taxon>
        <taxon>Alphaproteobacteria</taxon>
        <taxon>Rhodobacterales</taxon>
        <taxon>Roseobacteraceae</taxon>
        <taxon>Pelagimonas</taxon>
    </lineage>
</organism>
<sequence>MDPMQNLNNAADALNLVAQRAGGFWDDADARISAKEAEVNAFISGARDGIIKAATLHHDPSVIHTKVSLAAAADPANNLRTEWIEIDPLHSDAVISAQESATAILHLSRQYSFSDGGFEEPPYSTNWSRTWFRAVLATAGTTSSDIDNRLAELALVPDLFGSWGSTVAAVEVPIVDGVDGGWNKRLFIRFENTTHSGTGAPQPVLTHGGNAQIAVNGVSVYNV</sequence>
<evidence type="ECO:0000313" key="1">
    <source>
        <dbReference type="EMBL" id="SMX27296.1"/>
    </source>
</evidence>
<accession>A0A238JBR3</accession>
<dbReference type="AlphaFoldDB" id="A0A238JBR3"/>
<name>A0A238JBR3_9RHOB</name>
<dbReference type="EMBL" id="FXXP01000001">
    <property type="protein sequence ID" value="SMX27296.1"/>
    <property type="molecule type" value="Genomic_DNA"/>
</dbReference>
<gene>
    <name evidence="1" type="ORF">TRP8649_01399</name>
</gene>
<dbReference type="Proteomes" id="UP000225972">
    <property type="component" value="Unassembled WGS sequence"/>
</dbReference>
<protein>
    <submittedName>
        <fullName evidence="1">Uncharacterized protein</fullName>
    </submittedName>
</protein>
<proteinExistence type="predicted"/>
<evidence type="ECO:0000313" key="2">
    <source>
        <dbReference type="Proteomes" id="UP000225972"/>
    </source>
</evidence>
<keyword evidence="2" id="KW-1185">Reference proteome</keyword>